<feature type="region of interest" description="Disordered" evidence="1">
    <location>
        <begin position="81"/>
        <end position="140"/>
    </location>
</feature>
<keyword evidence="3" id="KW-1185">Reference proteome</keyword>
<proteinExistence type="predicted"/>
<name>A0AAD5CS59_AMBAR</name>
<evidence type="ECO:0000313" key="2">
    <source>
        <dbReference type="EMBL" id="KAI7745536.1"/>
    </source>
</evidence>
<feature type="compositionally biased region" description="Pro residues" evidence="1">
    <location>
        <begin position="94"/>
        <end position="109"/>
    </location>
</feature>
<evidence type="ECO:0000256" key="1">
    <source>
        <dbReference type="SAM" id="MobiDB-lite"/>
    </source>
</evidence>
<dbReference type="Proteomes" id="UP001206925">
    <property type="component" value="Unassembled WGS sequence"/>
</dbReference>
<organism evidence="2 3">
    <name type="scientific">Ambrosia artemisiifolia</name>
    <name type="common">Common ragweed</name>
    <dbReference type="NCBI Taxonomy" id="4212"/>
    <lineage>
        <taxon>Eukaryota</taxon>
        <taxon>Viridiplantae</taxon>
        <taxon>Streptophyta</taxon>
        <taxon>Embryophyta</taxon>
        <taxon>Tracheophyta</taxon>
        <taxon>Spermatophyta</taxon>
        <taxon>Magnoliopsida</taxon>
        <taxon>eudicotyledons</taxon>
        <taxon>Gunneridae</taxon>
        <taxon>Pentapetalae</taxon>
        <taxon>asterids</taxon>
        <taxon>campanulids</taxon>
        <taxon>Asterales</taxon>
        <taxon>Asteraceae</taxon>
        <taxon>Asteroideae</taxon>
        <taxon>Heliantheae alliance</taxon>
        <taxon>Heliantheae</taxon>
        <taxon>Ambrosia</taxon>
    </lineage>
</organism>
<dbReference type="EMBL" id="JAMZMK010007208">
    <property type="protein sequence ID" value="KAI7745536.1"/>
    <property type="molecule type" value="Genomic_DNA"/>
</dbReference>
<comment type="caution">
    <text evidence="2">The sequence shown here is derived from an EMBL/GenBank/DDBJ whole genome shotgun (WGS) entry which is preliminary data.</text>
</comment>
<protein>
    <submittedName>
        <fullName evidence="2">Uncharacterized protein</fullName>
    </submittedName>
</protein>
<dbReference type="AlphaFoldDB" id="A0AAD5CS59"/>
<gene>
    <name evidence="2" type="ORF">M8C21_008235</name>
</gene>
<reference evidence="2" key="1">
    <citation type="submission" date="2022-06" db="EMBL/GenBank/DDBJ databases">
        <title>Uncovering the hologenomic basis of an extraordinary plant invasion.</title>
        <authorList>
            <person name="Bieker V.C."/>
            <person name="Martin M.D."/>
            <person name="Gilbert T."/>
            <person name="Hodgins K."/>
            <person name="Battlay P."/>
            <person name="Petersen B."/>
            <person name="Wilson J."/>
        </authorList>
    </citation>
    <scope>NUCLEOTIDE SEQUENCE</scope>
    <source>
        <strain evidence="2">AA19_3_7</strain>
        <tissue evidence="2">Leaf</tissue>
    </source>
</reference>
<sequence>MIEFPVRYCLSIPYTPNLPLSLYIERNTPLMEILRVEEMEHGLVPVLFCILLSSTVLANSAEASASSTFRVSQASLSRKILSLPPHPYGHNTPPRIPKPPPPPPHMRSPPPHKRYMPPRECPPPPSTHVPTPCKPHPPTA</sequence>
<evidence type="ECO:0000313" key="3">
    <source>
        <dbReference type="Proteomes" id="UP001206925"/>
    </source>
</evidence>
<accession>A0AAD5CS59</accession>
<feature type="compositionally biased region" description="Pro residues" evidence="1">
    <location>
        <begin position="119"/>
        <end position="140"/>
    </location>
</feature>